<dbReference type="VEuPathDB" id="FungiDB:SPRG_11070"/>
<dbReference type="AlphaFoldDB" id="A0A067BYM8"/>
<organism evidence="1 2">
    <name type="scientific">Saprolegnia parasitica (strain CBS 223.65)</name>
    <dbReference type="NCBI Taxonomy" id="695850"/>
    <lineage>
        <taxon>Eukaryota</taxon>
        <taxon>Sar</taxon>
        <taxon>Stramenopiles</taxon>
        <taxon>Oomycota</taxon>
        <taxon>Saprolegniomycetes</taxon>
        <taxon>Saprolegniales</taxon>
        <taxon>Saprolegniaceae</taxon>
        <taxon>Saprolegnia</taxon>
    </lineage>
</organism>
<sequence length="71" mass="8235">MSCYWVASELVTFALLERCRVIFSPHIVPVIREALRHGIVDDTGKDMLLDCAMISLPAYYCNFDTHRCTYY</sequence>
<dbReference type="EMBL" id="KK583251">
    <property type="protein sequence ID" value="KDO23624.1"/>
    <property type="molecule type" value="Genomic_DNA"/>
</dbReference>
<accession>A0A067BYM8</accession>
<protein>
    <submittedName>
        <fullName evidence="1">Uncharacterized protein</fullName>
    </submittedName>
</protein>
<dbReference type="Proteomes" id="UP000030745">
    <property type="component" value="Unassembled WGS sequence"/>
</dbReference>
<dbReference type="KEGG" id="spar:SPRG_11070"/>
<reference evidence="1 2" key="1">
    <citation type="journal article" date="2013" name="PLoS Genet.">
        <title>Distinctive expansion of potential virulence genes in the genome of the oomycete fish pathogen Saprolegnia parasitica.</title>
        <authorList>
            <person name="Jiang R.H."/>
            <person name="de Bruijn I."/>
            <person name="Haas B.J."/>
            <person name="Belmonte R."/>
            <person name="Lobach L."/>
            <person name="Christie J."/>
            <person name="van den Ackerveken G."/>
            <person name="Bottin A."/>
            <person name="Bulone V."/>
            <person name="Diaz-Moreno S.M."/>
            <person name="Dumas B."/>
            <person name="Fan L."/>
            <person name="Gaulin E."/>
            <person name="Govers F."/>
            <person name="Grenville-Briggs L.J."/>
            <person name="Horner N.R."/>
            <person name="Levin J.Z."/>
            <person name="Mammella M."/>
            <person name="Meijer H.J."/>
            <person name="Morris P."/>
            <person name="Nusbaum C."/>
            <person name="Oome S."/>
            <person name="Phillips A.J."/>
            <person name="van Rooyen D."/>
            <person name="Rzeszutek E."/>
            <person name="Saraiva M."/>
            <person name="Secombes C.J."/>
            <person name="Seidl M.F."/>
            <person name="Snel B."/>
            <person name="Stassen J.H."/>
            <person name="Sykes S."/>
            <person name="Tripathy S."/>
            <person name="van den Berg H."/>
            <person name="Vega-Arreguin J.C."/>
            <person name="Wawra S."/>
            <person name="Young S.K."/>
            <person name="Zeng Q."/>
            <person name="Dieguez-Uribeondo J."/>
            <person name="Russ C."/>
            <person name="Tyler B.M."/>
            <person name="van West P."/>
        </authorList>
    </citation>
    <scope>NUCLEOTIDE SEQUENCE [LARGE SCALE GENOMIC DNA]</scope>
    <source>
        <strain evidence="1 2">CBS 223.65</strain>
    </source>
</reference>
<dbReference type="RefSeq" id="XP_012205607.1">
    <property type="nucleotide sequence ID" value="XM_012350217.1"/>
</dbReference>
<keyword evidence="2" id="KW-1185">Reference proteome</keyword>
<dbReference type="GeneID" id="24133141"/>
<proteinExistence type="predicted"/>
<gene>
    <name evidence="1" type="ORF">SPRG_11070</name>
</gene>
<name>A0A067BYM8_SAPPC</name>
<evidence type="ECO:0000313" key="2">
    <source>
        <dbReference type="Proteomes" id="UP000030745"/>
    </source>
</evidence>
<evidence type="ECO:0000313" key="1">
    <source>
        <dbReference type="EMBL" id="KDO23624.1"/>
    </source>
</evidence>